<sequence>MIYDRPASNESEDDDYRGPPDLQEQLMQIGLLQSFLLRVKSLTSLRQTGGVPCRWDLFMSRKIHLKVNSQLNLFATKFYLETVSSCHAFLTMQSRYVVLELIGILD</sequence>
<gene>
    <name evidence="1" type="ORF">MKW94_003556</name>
</gene>
<accession>A0AA41SGI0</accession>
<dbReference type="Proteomes" id="UP001177140">
    <property type="component" value="Unassembled WGS sequence"/>
</dbReference>
<evidence type="ECO:0000313" key="1">
    <source>
        <dbReference type="EMBL" id="MCL7036147.1"/>
    </source>
</evidence>
<proteinExistence type="predicted"/>
<protein>
    <submittedName>
        <fullName evidence="1">Uncharacterized protein</fullName>
    </submittedName>
</protein>
<organism evidence="1 2">
    <name type="scientific">Papaver nudicaule</name>
    <name type="common">Iceland poppy</name>
    <dbReference type="NCBI Taxonomy" id="74823"/>
    <lineage>
        <taxon>Eukaryota</taxon>
        <taxon>Viridiplantae</taxon>
        <taxon>Streptophyta</taxon>
        <taxon>Embryophyta</taxon>
        <taxon>Tracheophyta</taxon>
        <taxon>Spermatophyta</taxon>
        <taxon>Magnoliopsida</taxon>
        <taxon>Ranunculales</taxon>
        <taxon>Papaveraceae</taxon>
        <taxon>Papaveroideae</taxon>
        <taxon>Papaver</taxon>
    </lineage>
</organism>
<dbReference type="AlphaFoldDB" id="A0AA41SGI0"/>
<name>A0AA41SGI0_PAPNU</name>
<dbReference type="EMBL" id="JAJJMA010164804">
    <property type="protein sequence ID" value="MCL7036147.1"/>
    <property type="molecule type" value="Genomic_DNA"/>
</dbReference>
<reference evidence="1" key="1">
    <citation type="submission" date="2022-03" db="EMBL/GenBank/DDBJ databases">
        <title>A functionally conserved STORR gene fusion in Papaver species that diverged 16.8 million years ago.</title>
        <authorList>
            <person name="Catania T."/>
        </authorList>
    </citation>
    <scope>NUCLEOTIDE SEQUENCE</scope>
    <source>
        <strain evidence="1">S-191538</strain>
    </source>
</reference>
<evidence type="ECO:0000313" key="2">
    <source>
        <dbReference type="Proteomes" id="UP001177140"/>
    </source>
</evidence>
<comment type="caution">
    <text evidence="1">The sequence shown here is derived from an EMBL/GenBank/DDBJ whole genome shotgun (WGS) entry which is preliminary data.</text>
</comment>
<keyword evidence="2" id="KW-1185">Reference proteome</keyword>